<evidence type="ECO:0000256" key="1">
    <source>
        <dbReference type="ARBA" id="ARBA00001946"/>
    </source>
</evidence>
<dbReference type="PROSITE" id="PS51462">
    <property type="entry name" value="NUDIX"/>
    <property type="match status" value="1"/>
</dbReference>
<dbReference type="InterPro" id="IPR000086">
    <property type="entry name" value="NUDIX_hydrolase_dom"/>
</dbReference>
<reference evidence="5" key="1">
    <citation type="submission" date="2016-01" db="EMBL/GenBank/DDBJ databases">
        <authorList>
            <person name="Peeters C."/>
        </authorList>
    </citation>
    <scope>NUCLEOTIDE SEQUENCE [LARGE SCALE GENOMIC DNA]</scope>
    <source>
        <strain evidence="5">LMG 29323</strain>
    </source>
</reference>
<evidence type="ECO:0000259" key="4">
    <source>
        <dbReference type="PROSITE" id="PS51462"/>
    </source>
</evidence>
<dbReference type="SUPFAM" id="SSF55811">
    <property type="entry name" value="Nudix"/>
    <property type="match status" value="1"/>
</dbReference>
<dbReference type="PANTHER" id="PTHR43046">
    <property type="entry name" value="GDP-MANNOSE MANNOSYL HYDROLASE"/>
    <property type="match status" value="1"/>
</dbReference>
<proteinExistence type="inferred from homology"/>
<dbReference type="AlphaFoldDB" id="A0A157ZUH1"/>
<dbReference type="PANTHER" id="PTHR43046:SF16">
    <property type="entry name" value="ADP-RIBOSE PYROPHOSPHATASE YJHB-RELATED"/>
    <property type="match status" value="1"/>
</dbReference>
<dbReference type="InterPro" id="IPR020084">
    <property type="entry name" value="NUDIX_hydrolase_CS"/>
</dbReference>
<keyword evidence="6" id="KW-1185">Reference proteome</keyword>
<dbReference type="GO" id="GO:0016787">
    <property type="term" value="F:hydrolase activity"/>
    <property type="evidence" value="ECO:0007669"/>
    <property type="project" value="UniProtKB-KW"/>
</dbReference>
<keyword evidence="2 3" id="KW-0378">Hydrolase</keyword>
<dbReference type="RefSeq" id="WP_087131057.1">
    <property type="nucleotide sequence ID" value="NZ_FCOE02000003.1"/>
</dbReference>
<evidence type="ECO:0000256" key="3">
    <source>
        <dbReference type="RuleBase" id="RU003476"/>
    </source>
</evidence>
<dbReference type="InterPro" id="IPR020476">
    <property type="entry name" value="Nudix_hydrolase"/>
</dbReference>
<organism evidence="5 6">
    <name type="scientific">Caballeronia pedi</name>
    <dbReference type="NCBI Taxonomy" id="1777141"/>
    <lineage>
        <taxon>Bacteria</taxon>
        <taxon>Pseudomonadati</taxon>
        <taxon>Pseudomonadota</taxon>
        <taxon>Betaproteobacteria</taxon>
        <taxon>Burkholderiales</taxon>
        <taxon>Burkholderiaceae</taxon>
        <taxon>Caballeronia</taxon>
    </lineage>
</organism>
<evidence type="ECO:0000313" key="5">
    <source>
        <dbReference type="EMBL" id="SAK49204.1"/>
    </source>
</evidence>
<name>A0A157ZUH1_9BURK</name>
<dbReference type="EMBL" id="FCOE02000003">
    <property type="protein sequence ID" value="SAK49204.1"/>
    <property type="molecule type" value="Genomic_DNA"/>
</dbReference>
<evidence type="ECO:0000313" key="6">
    <source>
        <dbReference type="Proteomes" id="UP000054911"/>
    </source>
</evidence>
<dbReference type="CDD" id="cd04667">
    <property type="entry name" value="NUDIX_Hydrolase"/>
    <property type="match status" value="1"/>
</dbReference>
<dbReference type="STRING" id="1777141.AWB80_01316"/>
<comment type="similarity">
    <text evidence="3">Belongs to the Nudix hydrolase family.</text>
</comment>
<dbReference type="Gene3D" id="3.90.79.10">
    <property type="entry name" value="Nucleoside Triphosphate Pyrophosphohydrolase"/>
    <property type="match status" value="1"/>
</dbReference>
<comment type="caution">
    <text evidence="5">The sequence shown here is derived from an EMBL/GenBank/DDBJ whole genome shotgun (WGS) entry which is preliminary data.</text>
</comment>
<evidence type="ECO:0000256" key="2">
    <source>
        <dbReference type="ARBA" id="ARBA00022801"/>
    </source>
</evidence>
<dbReference type="PROSITE" id="PS00893">
    <property type="entry name" value="NUDIX_BOX"/>
    <property type="match status" value="1"/>
</dbReference>
<feature type="domain" description="Nudix hydrolase" evidence="4">
    <location>
        <begin position="1"/>
        <end position="118"/>
    </location>
</feature>
<comment type="cofactor">
    <cofactor evidence="1">
        <name>Mg(2+)</name>
        <dbReference type="ChEBI" id="CHEBI:18420"/>
    </cofactor>
</comment>
<dbReference type="Pfam" id="PF00293">
    <property type="entry name" value="NUDIX"/>
    <property type="match status" value="1"/>
</dbReference>
<dbReference type="Proteomes" id="UP000054911">
    <property type="component" value="Unassembled WGS sequence"/>
</dbReference>
<dbReference type="InterPro" id="IPR015797">
    <property type="entry name" value="NUDIX_hydrolase-like_dom_sf"/>
</dbReference>
<dbReference type="OrthoDB" id="9791228at2"/>
<gene>
    <name evidence="5" type="ORF">AWB80_01316</name>
</gene>
<accession>A0A157ZUH1</accession>
<protein>
    <submittedName>
        <fullName evidence="5">NUDIX hydrolase</fullName>
    </submittedName>
</protein>
<sequence>MKRRATVICERDGRVLLVARARGRWAFPGGRAKTGEDLADAAVRELKEETGLEAVQVRYAFQFRGFQTRHIVFLVDVDPEAQPVPANEIARCKWPRLEALRGIEASVPTRGIAEIFLKHVRDRLGVTLKDSIDAMALPGTQTETGGDGEGR</sequence>
<dbReference type="PRINTS" id="PR00502">
    <property type="entry name" value="NUDIXFAMILY"/>
</dbReference>